<gene>
    <name evidence="1" type="ORF">QAD02_015360</name>
</gene>
<reference evidence="1" key="1">
    <citation type="submission" date="2023-04" db="EMBL/GenBank/DDBJ databases">
        <title>A chromosome-level genome assembly of the parasitoid wasp Eretmocerus hayati.</title>
        <authorList>
            <person name="Zhong Y."/>
            <person name="Liu S."/>
            <person name="Liu Y."/>
        </authorList>
    </citation>
    <scope>NUCLEOTIDE SEQUENCE</scope>
    <source>
        <strain evidence="1">ZJU_SS_LIU_2023</strain>
    </source>
</reference>
<keyword evidence="2" id="KW-1185">Reference proteome</keyword>
<sequence length="320" mass="35678">MRPIAVLSAIPQLSHHLQLALPNAIFINLKSGQDDTVSHLTKSEIVVADVDLLMPYVDKLSETKWVQATWAGLENFVANLRNKTIAFTITRFSGIDFGYAMSEYVVSQIVNFERDQKRLYENQAKGVWDTSGRISDHRRISDLTIGVLGLGEIGSFVAKTLKGFGATIWGLSRTGSHKEEYIDKQVTTKLLPELLKASDYVINTMPSTDDTRGLLNGDVLEYCSAKKSIFINIGRGSIIRENDLINALEKKWISGAILDVFENEPLPQASKLWTLPEVVISPHVSGISRSSDIARVFAENHRRYSNGEPLKNIIDISRGY</sequence>
<organism evidence="1 2">
    <name type="scientific">Eretmocerus hayati</name>
    <dbReference type="NCBI Taxonomy" id="131215"/>
    <lineage>
        <taxon>Eukaryota</taxon>
        <taxon>Metazoa</taxon>
        <taxon>Ecdysozoa</taxon>
        <taxon>Arthropoda</taxon>
        <taxon>Hexapoda</taxon>
        <taxon>Insecta</taxon>
        <taxon>Pterygota</taxon>
        <taxon>Neoptera</taxon>
        <taxon>Endopterygota</taxon>
        <taxon>Hymenoptera</taxon>
        <taxon>Apocrita</taxon>
        <taxon>Proctotrupomorpha</taxon>
        <taxon>Chalcidoidea</taxon>
        <taxon>Aphelinidae</taxon>
        <taxon>Aphelininae</taxon>
        <taxon>Eretmocerus</taxon>
    </lineage>
</organism>
<dbReference type="EMBL" id="CM056742">
    <property type="protein sequence ID" value="KAJ8679573.1"/>
    <property type="molecule type" value="Genomic_DNA"/>
</dbReference>
<name>A0ACC2P901_9HYME</name>
<proteinExistence type="predicted"/>
<evidence type="ECO:0000313" key="1">
    <source>
        <dbReference type="EMBL" id="KAJ8679573.1"/>
    </source>
</evidence>
<evidence type="ECO:0000313" key="2">
    <source>
        <dbReference type="Proteomes" id="UP001239111"/>
    </source>
</evidence>
<accession>A0ACC2P901</accession>
<dbReference type="Proteomes" id="UP001239111">
    <property type="component" value="Chromosome 2"/>
</dbReference>
<comment type="caution">
    <text evidence="1">The sequence shown here is derived from an EMBL/GenBank/DDBJ whole genome shotgun (WGS) entry which is preliminary data.</text>
</comment>
<protein>
    <submittedName>
        <fullName evidence="1">Uncharacterized protein</fullName>
    </submittedName>
</protein>